<proteinExistence type="predicted"/>
<comment type="caution">
    <text evidence="2">The sequence shown here is derived from an EMBL/GenBank/DDBJ whole genome shotgun (WGS) entry which is preliminary data.</text>
</comment>
<name>A0A5B7H6Q1_PORTR</name>
<evidence type="ECO:0000256" key="1">
    <source>
        <dbReference type="SAM" id="MobiDB-lite"/>
    </source>
</evidence>
<dbReference type="Proteomes" id="UP000324222">
    <property type="component" value="Unassembled WGS sequence"/>
</dbReference>
<dbReference type="EMBL" id="VSRR010027713">
    <property type="protein sequence ID" value="MPC68361.1"/>
    <property type="molecule type" value="Genomic_DNA"/>
</dbReference>
<gene>
    <name evidence="2" type="ORF">E2C01_062561</name>
</gene>
<dbReference type="AlphaFoldDB" id="A0A5B7H6Q1"/>
<feature type="compositionally biased region" description="Gly residues" evidence="1">
    <location>
        <begin position="1"/>
        <end position="11"/>
    </location>
</feature>
<feature type="region of interest" description="Disordered" evidence="1">
    <location>
        <begin position="1"/>
        <end position="29"/>
    </location>
</feature>
<keyword evidence="3" id="KW-1185">Reference proteome</keyword>
<evidence type="ECO:0000313" key="3">
    <source>
        <dbReference type="Proteomes" id="UP000324222"/>
    </source>
</evidence>
<evidence type="ECO:0000313" key="2">
    <source>
        <dbReference type="EMBL" id="MPC68361.1"/>
    </source>
</evidence>
<protein>
    <submittedName>
        <fullName evidence="2">Uncharacterized protein</fullName>
    </submittedName>
</protein>
<sequence length="70" mass="7681">MGNVGRMGTGGVRMESEAENNGTSDRSCYVMKDDGRVTSAKLNRSDPPQQPQCFLIQCCQIKLPKVPCFV</sequence>
<reference evidence="2 3" key="1">
    <citation type="submission" date="2019-05" db="EMBL/GenBank/DDBJ databases">
        <title>Another draft genome of Portunus trituberculatus and its Hox gene families provides insights of decapod evolution.</title>
        <authorList>
            <person name="Jeong J.-H."/>
            <person name="Song I."/>
            <person name="Kim S."/>
            <person name="Choi T."/>
            <person name="Kim D."/>
            <person name="Ryu S."/>
            <person name="Kim W."/>
        </authorList>
    </citation>
    <scope>NUCLEOTIDE SEQUENCE [LARGE SCALE GENOMIC DNA]</scope>
    <source>
        <tissue evidence="2">Muscle</tissue>
    </source>
</reference>
<accession>A0A5B7H6Q1</accession>
<organism evidence="2 3">
    <name type="scientific">Portunus trituberculatus</name>
    <name type="common">Swimming crab</name>
    <name type="synonym">Neptunus trituberculatus</name>
    <dbReference type="NCBI Taxonomy" id="210409"/>
    <lineage>
        <taxon>Eukaryota</taxon>
        <taxon>Metazoa</taxon>
        <taxon>Ecdysozoa</taxon>
        <taxon>Arthropoda</taxon>
        <taxon>Crustacea</taxon>
        <taxon>Multicrustacea</taxon>
        <taxon>Malacostraca</taxon>
        <taxon>Eumalacostraca</taxon>
        <taxon>Eucarida</taxon>
        <taxon>Decapoda</taxon>
        <taxon>Pleocyemata</taxon>
        <taxon>Brachyura</taxon>
        <taxon>Eubrachyura</taxon>
        <taxon>Portunoidea</taxon>
        <taxon>Portunidae</taxon>
        <taxon>Portuninae</taxon>
        <taxon>Portunus</taxon>
    </lineage>
</organism>